<keyword evidence="4" id="KW-1185">Reference proteome</keyword>
<dbReference type="InterPro" id="IPR001296">
    <property type="entry name" value="Glyco_trans_1"/>
</dbReference>
<dbReference type="GO" id="GO:0016757">
    <property type="term" value="F:glycosyltransferase activity"/>
    <property type="evidence" value="ECO:0007669"/>
    <property type="project" value="InterPro"/>
</dbReference>
<feature type="domain" description="Glycosyl transferase family 1" evidence="1">
    <location>
        <begin position="178"/>
        <end position="297"/>
    </location>
</feature>
<organism evidence="2 5">
    <name type="scientific">Chryseobacterium culicis</name>
    <dbReference type="NCBI Taxonomy" id="680127"/>
    <lineage>
        <taxon>Bacteria</taxon>
        <taxon>Pseudomonadati</taxon>
        <taxon>Bacteroidota</taxon>
        <taxon>Flavobacteriia</taxon>
        <taxon>Flavobacteriales</taxon>
        <taxon>Weeksellaceae</taxon>
        <taxon>Chryseobacterium group</taxon>
        <taxon>Chryseobacterium</taxon>
    </lineage>
</organism>
<dbReference type="RefSeq" id="WP_105681720.1">
    <property type="nucleotide sequence ID" value="NZ_JBBGZD010000001.1"/>
</dbReference>
<evidence type="ECO:0000313" key="5">
    <source>
        <dbReference type="Proteomes" id="UP000238534"/>
    </source>
</evidence>
<accession>A0A2S9D2S4</accession>
<dbReference type="EMBL" id="PCPP01000001">
    <property type="protein sequence ID" value="PRB87053.1"/>
    <property type="molecule type" value="Genomic_DNA"/>
</dbReference>
<protein>
    <submittedName>
        <fullName evidence="2">Glycosyl transferase family 2</fullName>
    </submittedName>
</protein>
<dbReference type="SUPFAM" id="SSF53756">
    <property type="entry name" value="UDP-Glycosyltransferase/glycogen phosphorylase"/>
    <property type="match status" value="1"/>
</dbReference>
<dbReference type="PANTHER" id="PTHR46656:SF3">
    <property type="entry name" value="PUTATIVE-RELATED"/>
    <property type="match status" value="1"/>
</dbReference>
<dbReference type="AlphaFoldDB" id="A0A2S9D2S4"/>
<reference evidence="4 5" key="1">
    <citation type="submission" date="2017-09" db="EMBL/GenBank/DDBJ databases">
        <title>Genomic, metabolic, and phenotypic characteristics of bacterial isolates from the natural microbiome of the model nematode Caenorhabditis elegans.</title>
        <authorList>
            <person name="Zimmermann J."/>
            <person name="Obeng N."/>
            <person name="Yang W."/>
            <person name="Obeng O."/>
            <person name="Kissoyan K."/>
            <person name="Pees B."/>
            <person name="Dirksen P."/>
            <person name="Hoppner M."/>
            <person name="Franke A."/>
            <person name="Rosenstiel P."/>
            <person name="Leippe M."/>
            <person name="Dierking K."/>
            <person name="Kaleta C."/>
            <person name="Schulenburg H."/>
        </authorList>
    </citation>
    <scope>NUCLEOTIDE SEQUENCE [LARGE SCALE GENOMIC DNA]</scope>
    <source>
        <strain evidence="2 5">MYb25</strain>
        <strain evidence="3 4">MYb44</strain>
    </source>
</reference>
<dbReference type="Proteomes" id="UP000238534">
    <property type="component" value="Unassembled WGS sequence"/>
</dbReference>
<keyword evidence="2" id="KW-0808">Transferase</keyword>
<dbReference type="Pfam" id="PF00534">
    <property type="entry name" value="Glycos_transf_1"/>
    <property type="match status" value="1"/>
</dbReference>
<evidence type="ECO:0000313" key="3">
    <source>
        <dbReference type="EMBL" id="PRB92806.1"/>
    </source>
</evidence>
<dbReference type="PANTHER" id="PTHR46656">
    <property type="entry name" value="PUTATIVE-RELATED"/>
    <property type="match status" value="1"/>
</dbReference>
<dbReference type="OrthoDB" id="9806653at2"/>
<sequence>MTDLGINVFGFINGEFGIAEATRLNCKAIQSAGMPISLINYDVRTNHNNNDQTFTQFSNKAEYPINLIQVSPSVSEISNFFEYFDYSFFERKYNILYMAWESETIPEDYLLNINLFDEVWTPSEYCKKCIEKYIASPVKVIPHPIDIHLKETQDPDALNFYNEDYFNFLFIFDYNSSIQRKNVLNLIKVFRETFDGKDNNAFLTVKTSKSDKFSLEKQQIKEAIGDSVKIKVVEKIFDKNALNYVISNCDSYISLHRSEGFGLTMAEAMYFGKPVIATAYSGNLEFMNSENSFLVIAEKVSYGSDDLNYDSNTIWSEPSLEKASEYLKKIYQGGEDVKVKSENARKTITHDFSLEGVGKLIRERSEELISGGKIQQSRSALIKLYADSLFLKKDLRIYKKSKPIQWIYGVKMYLRNRKQKK</sequence>
<name>A0A2S9D2S4_CHRCI</name>
<comment type="caution">
    <text evidence="2">The sequence shown here is derived from an EMBL/GenBank/DDBJ whole genome shotgun (WGS) entry which is preliminary data.</text>
</comment>
<gene>
    <name evidence="2" type="ORF">CQ022_12665</name>
    <name evidence="3" type="ORF">CQ033_06335</name>
</gene>
<dbReference type="EMBL" id="PCPH01000001">
    <property type="protein sequence ID" value="PRB92806.1"/>
    <property type="molecule type" value="Genomic_DNA"/>
</dbReference>
<dbReference type="Proteomes" id="UP000238325">
    <property type="component" value="Unassembled WGS sequence"/>
</dbReference>
<evidence type="ECO:0000259" key="1">
    <source>
        <dbReference type="Pfam" id="PF00534"/>
    </source>
</evidence>
<dbReference type="Gene3D" id="3.40.50.2000">
    <property type="entry name" value="Glycogen Phosphorylase B"/>
    <property type="match status" value="1"/>
</dbReference>
<evidence type="ECO:0000313" key="4">
    <source>
        <dbReference type="Proteomes" id="UP000238325"/>
    </source>
</evidence>
<proteinExistence type="predicted"/>
<evidence type="ECO:0000313" key="2">
    <source>
        <dbReference type="EMBL" id="PRB87053.1"/>
    </source>
</evidence>